<dbReference type="PANTHER" id="PTHR43155">
    <property type="entry name" value="CYCLIC DI-GMP PHOSPHODIESTERASE PA4108-RELATED"/>
    <property type="match status" value="1"/>
</dbReference>
<protein>
    <submittedName>
        <fullName evidence="1">Uncharacterized protein</fullName>
    </submittedName>
</protein>
<gene>
    <name evidence="1" type="ORF">CROST_000640</name>
</gene>
<dbReference type="SUPFAM" id="SSF109604">
    <property type="entry name" value="HD-domain/PDEase-like"/>
    <property type="match status" value="1"/>
</dbReference>
<name>A0A1S8L686_9CLOT</name>
<evidence type="ECO:0000313" key="1">
    <source>
        <dbReference type="EMBL" id="URZ09393.1"/>
    </source>
</evidence>
<evidence type="ECO:0000313" key="2">
    <source>
        <dbReference type="Proteomes" id="UP000190951"/>
    </source>
</evidence>
<dbReference type="Gene3D" id="1.10.3210.10">
    <property type="entry name" value="Hypothetical protein af1432"/>
    <property type="match status" value="1"/>
</dbReference>
<dbReference type="PROSITE" id="PS51832">
    <property type="entry name" value="HD_GYP"/>
    <property type="match status" value="1"/>
</dbReference>
<dbReference type="STRING" id="84029.CROST_22660"/>
<reference evidence="1 2" key="1">
    <citation type="submission" date="2022-04" db="EMBL/GenBank/DDBJ databases">
        <title>Genome sequence of C. roseum typestrain.</title>
        <authorList>
            <person name="Poehlein A."/>
            <person name="Schoch T."/>
            <person name="Duerre P."/>
            <person name="Daniel R."/>
        </authorList>
    </citation>
    <scope>NUCLEOTIDE SEQUENCE [LARGE SCALE GENOMIC DNA]</scope>
    <source>
        <strain evidence="1 2">DSM 7320</strain>
    </source>
</reference>
<organism evidence="1 2">
    <name type="scientific">Clostridium felsineum</name>
    <dbReference type="NCBI Taxonomy" id="36839"/>
    <lineage>
        <taxon>Bacteria</taxon>
        <taxon>Bacillati</taxon>
        <taxon>Bacillota</taxon>
        <taxon>Clostridia</taxon>
        <taxon>Eubacteriales</taxon>
        <taxon>Clostridiaceae</taxon>
        <taxon>Clostridium</taxon>
    </lineage>
</organism>
<keyword evidence="2" id="KW-1185">Reference proteome</keyword>
<dbReference type="InterPro" id="IPR003607">
    <property type="entry name" value="HD/PDEase_dom"/>
</dbReference>
<dbReference type="Pfam" id="PF13487">
    <property type="entry name" value="HD_5"/>
    <property type="match status" value="1"/>
</dbReference>
<dbReference type="AlphaFoldDB" id="A0A1S8L686"/>
<accession>A0A1S8L686</accession>
<dbReference type="CDD" id="cd00077">
    <property type="entry name" value="HDc"/>
    <property type="match status" value="1"/>
</dbReference>
<proteinExistence type="predicted"/>
<dbReference type="SMART" id="SM00471">
    <property type="entry name" value="HDc"/>
    <property type="match status" value="1"/>
</dbReference>
<dbReference type="PANTHER" id="PTHR43155:SF2">
    <property type="entry name" value="CYCLIC DI-GMP PHOSPHODIESTERASE PA4108"/>
    <property type="match status" value="1"/>
</dbReference>
<dbReference type="EMBL" id="CP096983">
    <property type="protein sequence ID" value="URZ09393.1"/>
    <property type="molecule type" value="Genomic_DNA"/>
</dbReference>
<dbReference type="PROSITE" id="PS51831">
    <property type="entry name" value="HD"/>
    <property type="match status" value="1"/>
</dbReference>
<dbReference type="InterPro" id="IPR037522">
    <property type="entry name" value="HD_GYP_dom"/>
</dbReference>
<dbReference type="KEGG" id="crw:CROST_000640"/>
<sequence>MRELNKFKVNTIDCDNSYILAEDIYSYNDVKFISKDTPINSYIKSKLLTSGIGKVNVYKKNEAKQKIPKKREYEEFKAEYEENVLKLKDLIVGACNGKKIDQEAIQNMTQNIYDDIVNTDCLIKYAGNIKDKDEYTFYHSMNVAFYGMLIAKWMNLSEEQIKEVISAGLLHDLGKIKIKDSILNKPGRLTDEEFEEMKKHPLYGYETVKDDPTIKDDIKNVILQHHERINGTGYPYGIKADQMGLYSRIISIADVYDAMTSDRVYKKRKPPFRAFEMFGSEGISIFDTDILRVFLSNINVYFIGAEVLLNDGRKGEIVYIPPNNLLQAIVKINNDYIEVSRGSGSYISEVIRMNVP</sequence>
<dbReference type="Proteomes" id="UP000190951">
    <property type="component" value="Chromosome"/>
</dbReference>
<dbReference type="InterPro" id="IPR006674">
    <property type="entry name" value="HD_domain"/>
</dbReference>